<dbReference type="KEGG" id="fal:FRAAL3034"/>
<evidence type="ECO:0000256" key="3">
    <source>
        <dbReference type="ARBA" id="ARBA00022475"/>
    </source>
</evidence>
<keyword evidence="4 8" id="KW-0812">Transmembrane</keyword>
<keyword evidence="5 8" id="KW-1133">Transmembrane helix</keyword>
<feature type="transmembrane region" description="Helical" evidence="8">
    <location>
        <begin position="138"/>
        <end position="155"/>
    </location>
</feature>
<dbReference type="EMBL" id="CT573213">
    <property type="protein sequence ID" value="CAJ61678.1"/>
    <property type="molecule type" value="Genomic_DNA"/>
</dbReference>
<feature type="transmembrane region" description="Helical" evidence="8">
    <location>
        <begin position="101"/>
        <end position="126"/>
    </location>
</feature>
<dbReference type="eggNOG" id="COG2259">
    <property type="taxonomic scope" value="Bacteria"/>
</dbReference>
<name>Q0RLC7_FRAAA</name>
<evidence type="ECO:0000256" key="5">
    <source>
        <dbReference type="ARBA" id="ARBA00022989"/>
    </source>
</evidence>
<dbReference type="Pfam" id="PF07681">
    <property type="entry name" value="DoxX"/>
    <property type="match status" value="1"/>
</dbReference>
<evidence type="ECO:0000256" key="4">
    <source>
        <dbReference type="ARBA" id="ARBA00022692"/>
    </source>
</evidence>
<dbReference type="AlphaFoldDB" id="Q0RLC7"/>
<reference evidence="9 10" key="1">
    <citation type="journal article" date="2007" name="Genome Res.">
        <title>Genome characteristics of facultatively symbiotic Frankia sp. strains reflect host range and host plant biogeography.</title>
        <authorList>
            <person name="Normand P."/>
            <person name="Lapierre P."/>
            <person name="Tisa L.S."/>
            <person name="Gogarten J.P."/>
            <person name="Alloisio N."/>
            <person name="Bagnarol E."/>
            <person name="Bassi C.A."/>
            <person name="Berry A.M."/>
            <person name="Bickhart D.M."/>
            <person name="Choisne N."/>
            <person name="Couloux A."/>
            <person name="Cournoyer B."/>
            <person name="Cruveiller S."/>
            <person name="Daubin V."/>
            <person name="Demange N."/>
            <person name="Francino M.P."/>
            <person name="Goltsman E."/>
            <person name="Huang Y."/>
            <person name="Kopp O.R."/>
            <person name="Labarre L."/>
            <person name="Lapidus A."/>
            <person name="Lavire C."/>
            <person name="Marechal J."/>
            <person name="Martinez M."/>
            <person name="Mastronunzio J.E."/>
            <person name="Mullin B.C."/>
            <person name="Niemann J."/>
            <person name="Pujic P."/>
            <person name="Rawnsley T."/>
            <person name="Rouy Z."/>
            <person name="Schenowitz C."/>
            <person name="Sellstedt A."/>
            <person name="Tavares F."/>
            <person name="Tomkins J.P."/>
            <person name="Vallenet D."/>
            <person name="Valverde C."/>
            <person name="Wall L.G."/>
            <person name="Wang Y."/>
            <person name="Medigue C."/>
            <person name="Benson D.R."/>
        </authorList>
    </citation>
    <scope>NUCLEOTIDE SEQUENCE [LARGE SCALE GENOMIC DNA]</scope>
    <source>
        <strain evidence="10">DSM 45986 / CECT 9034 / ACN14a</strain>
    </source>
</reference>
<dbReference type="InterPro" id="IPR032808">
    <property type="entry name" value="DoxX"/>
</dbReference>
<dbReference type="HOGENOM" id="CLU_058421_3_0_11"/>
<evidence type="ECO:0000256" key="8">
    <source>
        <dbReference type="SAM" id="Phobius"/>
    </source>
</evidence>
<proteinExistence type="inferred from homology"/>
<evidence type="ECO:0000313" key="10">
    <source>
        <dbReference type="Proteomes" id="UP000000657"/>
    </source>
</evidence>
<evidence type="ECO:0000256" key="2">
    <source>
        <dbReference type="ARBA" id="ARBA00006679"/>
    </source>
</evidence>
<comment type="similarity">
    <text evidence="2">Belongs to the DoxX family.</text>
</comment>
<keyword evidence="10" id="KW-1185">Reference proteome</keyword>
<dbReference type="PANTHER" id="PTHR33452:SF1">
    <property type="entry name" value="INNER MEMBRANE PROTEIN YPHA-RELATED"/>
    <property type="match status" value="1"/>
</dbReference>
<protein>
    <recommendedName>
        <fullName evidence="11">DoxX family protein</fullName>
    </recommendedName>
</protein>
<dbReference type="PANTHER" id="PTHR33452">
    <property type="entry name" value="OXIDOREDUCTASE CATD-RELATED"/>
    <property type="match status" value="1"/>
</dbReference>
<keyword evidence="3" id="KW-1003">Cell membrane</keyword>
<evidence type="ECO:0000256" key="1">
    <source>
        <dbReference type="ARBA" id="ARBA00004651"/>
    </source>
</evidence>
<dbReference type="STRING" id="326424.FRAAL3034"/>
<accession>Q0RLC7</accession>
<dbReference type="RefSeq" id="WP_011604183.1">
    <property type="nucleotide sequence ID" value="NC_008278.1"/>
</dbReference>
<dbReference type="InterPro" id="IPR051907">
    <property type="entry name" value="DoxX-like_oxidoreductase"/>
</dbReference>
<comment type="subcellular location">
    <subcellularLocation>
        <location evidence="1">Cell membrane</location>
        <topology evidence="1">Multi-pass membrane protein</topology>
    </subcellularLocation>
</comment>
<evidence type="ECO:0008006" key="11">
    <source>
        <dbReference type="Google" id="ProtNLM"/>
    </source>
</evidence>
<dbReference type="GO" id="GO:0005886">
    <property type="term" value="C:plasma membrane"/>
    <property type="evidence" value="ECO:0007669"/>
    <property type="project" value="UniProtKB-SubCell"/>
</dbReference>
<gene>
    <name evidence="9" type="ordered locus">FRAAL3034</name>
</gene>
<feature type="region of interest" description="Disordered" evidence="7">
    <location>
        <begin position="1"/>
        <end position="33"/>
    </location>
</feature>
<feature type="transmembrane region" description="Helical" evidence="8">
    <location>
        <begin position="175"/>
        <end position="193"/>
    </location>
</feature>
<organism evidence="9 10">
    <name type="scientific">Frankia alni (strain DSM 45986 / CECT 9034 / ACN14a)</name>
    <dbReference type="NCBI Taxonomy" id="326424"/>
    <lineage>
        <taxon>Bacteria</taxon>
        <taxon>Bacillati</taxon>
        <taxon>Actinomycetota</taxon>
        <taxon>Actinomycetes</taxon>
        <taxon>Frankiales</taxon>
        <taxon>Frankiaceae</taxon>
        <taxon>Frankia</taxon>
    </lineage>
</organism>
<dbReference type="Proteomes" id="UP000000657">
    <property type="component" value="Chromosome"/>
</dbReference>
<evidence type="ECO:0000313" key="9">
    <source>
        <dbReference type="EMBL" id="CAJ61678.1"/>
    </source>
</evidence>
<evidence type="ECO:0000256" key="6">
    <source>
        <dbReference type="ARBA" id="ARBA00023136"/>
    </source>
</evidence>
<sequence>MTLDAQQAAPGRTGDGAIIGAGDARAEKARRRPAPTGRDLGLLLLRLTVGVTMAGHGTQKLFGWFGGGGLDSTGAFFTSAGYPSGRAFAVVAGLTETLGGIGLAVGLLTPLAAAAILGTLINAMAIRWGGGFFAPDGIEYEILIAMAALSLALTGPGRLSVDARLPVLRDNRLDVGAAAVALGGVTAAVVLLIRG</sequence>
<evidence type="ECO:0000256" key="7">
    <source>
        <dbReference type="SAM" id="MobiDB-lite"/>
    </source>
</evidence>
<dbReference type="OrthoDB" id="346004at2"/>
<keyword evidence="6 8" id="KW-0472">Membrane</keyword>